<sequence length="367" mass="39303">MNVLRRRPLVSSTSRGGTAAASSAPGPGGGLDGGALRLLRWSSAALSVLKPLGMGYVAICGAVYVFQRNLQYFPTKESPALPASIHKTFSGVREVEFVAADGTRCLGWHWPPPEPEAPVTPFFWLKPSVGGYGEAEVRRACAEARERYPHLRELDVLLLHGNAGDRSHRLGWMHLLREGLGVSVTVLDYRGFGGSDGSPSEDGLIADGAAAAKWLRAHGGPAGRKLVLWGESIGSGVAVALSDGEASAPLSPAERPDAVIIEGGLSSCVDVAARAYPWLPVRLPGLMRDRFDNVVRARRMPSSLPVLQLHGTLDEIVPFEFGVQLHEALPAGNKRFVALEGTGHNDIPYHDTRRYLQEVAEFLGSAV</sequence>
<evidence type="ECO:0000259" key="3">
    <source>
        <dbReference type="Pfam" id="PF00561"/>
    </source>
</evidence>
<dbReference type="PaxDb" id="2903-EOD11915"/>
<dbReference type="Pfam" id="PF00561">
    <property type="entry name" value="Abhydrolase_1"/>
    <property type="match status" value="1"/>
</dbReference>
<dbReference type="RefSeq" id="XP_005764344.1">
    <property type="nucleotide sequence ID" value="XM_005764287.1"/>
</dbReference>
<feature type="compositionally biased region" description="Low complexity" evidence="1">
    <location>
        <begin position="11"/>
        <end position="25"/>
    </location>
</feature>
<dbReference type="STRING" id="2903.R1DBI8"/>
<evidence type="ECO:0000256" key="2">
    <source>
        <dbReference type="SAM" id="Phobius"/>
    </source>
</evidence>
<dbReference type="InterPro" id="IPR029058">
    <property type="entry name" value="AB_hydrolase_fold"/>
</dbReference>
<proteinExistence type="predicted"/>
<dbReference type="GeneID" id="17257982"/>
<keyword evidence="2" id="KW-0812">Transmembrane</keyword>
<dbReference type="HOGENOM" id="CLU_029375_2_1_1"/>
<dbReference type="Proteomes" id="UP000013827">
    <property type="component" value="Unassembled WGS sequence"/>
</dbReference>
<keyword evidence="5" id="KW-1185">Reference proteome</keyword>
<keyword evidence="2" id="KW-1133">Transmembrane helix</keyword>
<name>A0A0D3IKY0_EMIH1</name>
<feature type="region of interest" description="Disordered" evidence="1">
    <location>
        <begin position="1"/>
        <end position="27"/>
    </location>
</feature>
<dbReference type="AlphaFoldDB" id="A0A0D3IKY0"/>
<dbReference type="InterPro" id="IPR000073">
    <property type="entry name" value="AB_hydrolase_1"/>
</dbReference>
<evidence type="ECO:0000313" key="5">
    <source>
        <dbReference type="Proteomes" id="UP000013827"/>
    </source>
</evidence>
<dbReference type="KEGG" id="ehx:EMIHUDRAFT_104580"/>
<dbReference type="PANTHER" id="PTHR12277">
    <property type="entry name" value="ALPHA/BETA HYDROLASE DOMAIN-CONTAINING PROTEIN"/>
    <property type="match status" value="1"/>
</dbReference>
<dbReference type="EnsemblProtists" id="EOD11915">
    <property type="protein sequence ID" value="EOD11915"/>
    <property type="gene ID" value="EMIHUDRAFT_104580"/>
</dbReference>
<feature type="transmembrane region" description="Helical" evidence="2">
    <location>
        <begin position="44"/>
        <end position="66"/>
    </location>
</feature>
<reference evidence="5" key="1">
    <citation type="journal article" date="2013" name="Nature">
        <title>Pan genome of the phytoplankton Emiliania underpins its global distribution.</title>
        <authorList>
            <person name="Read B.A."/>
            <person name="Kegel J."/>
            <person name="Klute M.J."/>
            <person name="Kuo A."/>
            <person name="Lefebvre S.C."/>
            <person name="Maumus F."/>
            <person name="Mayer C."/>
            <person name="Miller J."/>
            <person name="Monier A."/>
            <person name="Salamov A."/>
            <person name="Young J."/>
            <person name="Aguilar M."/>
            <person name="Claverie J.M."/>
            <person name="Frickenhaus S."/>
            <person name="Gonzalez K."/>
            <person name="Herman E.K."/>
            <person name="Lin Y.C."/>
            <person name="Napier J."/>
            <person name="Ogata H."/>
            <person name="Sarno A.F."/>
            <person name="Shmutz J."/>
            <person name="Schroeder D."/>
            <person name="de Vargas C."/>
            <person name="Verret F."/>
            <person name="von Dassow P."/>
            <person name="Valentin K."/>
            <person name="Van de Peer Y."/>
            <person name="Wheeler G."/>
            <person name="Dacks J.B."/>
            <person name="Delwiche C.F."/>
            <person name="Dyhrman S.T."/>
            <person name="Glockner G."/>
            <person name="John U."/>
            <person name="Richards T."/>
            <person name="Worden A.Z."/>
            <person name="Zhang X."/>
            <person name="Grigoriev I.V."/>
            <person name="Allen A.E."/>
            <person name="Bidle K."/>
            <person name="Borodovsky M."/>
            <person name="Bowler C."/>
            <person name="Brownlee C."/>
            <person name="Cock J.M."/>
            <person name="Elias M."/>
            <person name="Gladyshev V.N."/>
            <person name="Groth M."/>
            <person name="Guda C."/>
            <person name="Hadaegh A."/>
            <person name="Iglesias-Rodriguez M.D."/>
            <person name="Jenkins J."/>
            <person name="Jones B.M."/>
            <person name="Lawson T."/>
            <person name="Leese F."/>
            <person name="Lindquist E."/>
            <person name="Lobanov A."/>
            <person name="Lomsadze A."/>
            <person name="Malik S.B."/>
            <person name="Marsh M.E."/>
            <person name="Mackinder L."/>
            <person name="Mock T."/>
            <person name="Mueller-Roeber B."/>
            <person name="Pagarete A."/>
            <person name="Parker M."/>
            <person name="Probert I."/>
            <person name="Quesneville H."/>
            <person name="Raines C."/>
            <person name="Rensing S.A."/>
            <person name="Riano-Pachon D.M."/>
            <person name="Richier S."/>
            <person name="Rokitta S."/>
            <person name="Shiraiwa Y."/>
            <person name="Soanes D.M."/>
            <person name="van der Giezen M."/>
            <person name="Wahlund T.M."/>
            <person name="Williams B."/>
            <person name="Wilson W."/>
            <person name="Wolfe G."/>
            <person name="Wurch L.L."/>
        </authorList>
    </citation>
    <scope>NUCLEOTIDE SEQUENCE</scope>
</reference>
<reference evidence="4" key="2">
    <citation type="submission" date="2024-10" db="UniProtKB">
        <authorList>
            <consortium name="EnsemblProtists"/>
        </authorList>
    </citation>
    <scope>IDENTIFICATION</scope>
</reference>
<keyword evidence="2" id="KW-0472">Membrane</keyword>
<feature type="domain" description="AB hydrolase-1" evidence="3">
    <location>
        <begin position="156"/>
        <end position="241"/>
    </location>
</feature>
<evidence type="ECO:0000256" key="1">
    <source>
        <dbReference type="SAM" id="MobiDB-lite"/>
    </source>
</evidence>
<dbReference type="SUPFAM" id="SSF53474">
    <property type="entry name" value="alpha/beta-Hydrolases"/>
    <property type="match status" value="1"/>
</dbReference>
<accession>A0A0D3IKY0</accession>
<evidence type="ECO:0000313" key="4">
    <source>
        <dbReference type="EnsemblProtists" id="EOD11915"/>
    </source>
</evidence>
<protein>
    <recommendedName>
        <fullName evidence="3">AB hydrolase-1 domain-containing protein</fullName>
    </recommendedName>
</protein>
<dbReference type="Gene3D" id="3.40.50.1820">
    <property type="entry name" value="alpha/beta hydrolase"/>
    <property type="match status" value="1"/>
</dbReference>
<organism evidence="4 5">
    <name type="scientific">Emiliania huxleyi (strain CCMP1516)</name>
    <dbReference type="NCBI Taxonomy" id="280463"/>
    <lineage>
        <taxon>Eukaryota</taxon>
        <taxon>Haptista</taxon>
        <taxon>Haptophyta</taxon>
        <taxon>Prymnesiophyceae</taxon>
        <taxon>Isochrysidales</taxon>
        <taxon>Noelaerhabdaceae</taxon>
        <taxon>Emiliania</taxon>
    </lineage>
</organism>
<dbReference type="eggNOG" id="KOG4391">
    <property type="taxonomic scope" value="Eukaryota"/>
</dbReference>